<dbReference type="Gene3D" id="1.20.1250.20">
    <property type="entry name" value="MFS general substrate transporter like domains"/>
    <property type="match status" value="2"/>
</dbReference>
<dbReference type="Proteomes" id="UP001500033">
    <property type="component" value="Unassembled WGS sequence"/>
</dbReference>
<organism evidence="10 11">
    <name type="scientific">Streptomyces rhizosphaericus</name>
    <dbReference type="NCBI Taxonomy" id="114699"/>
    <lineage>
        <taxon>Bacteria</taxon>
        <taxon>Bacillati</taxon>
        <taxon>Actinomycetota</taxon>
        <taxon>Actinomycetes</taxon>
        <taxon>Kitasatosporales</taxon>
        <taxon>Streptomycetaceae</taxon>
        <taxon>Streptomyces</taxon>
        <taxon>Streptomyces violaceusniger group</taxon>
    </lineage>
</organism>
<feature type="transmembrane region" description="Helical" evidence="8">
    <location>
        <begin position="364"/>
        <end position="385"/>
    </location>
</feature>
<keyword evidence="3" id="KW-1003">Cell membrane</keyword>
<gene>
    <name evidence="10" type="ORF">GCM10009576_082240</name>
</gene>
<dbReference type="PANTHER" id="PTHR43045:SF4">
    <property type="entry name" value="TRANSPORTER YDFJ-RELATED"/>
    <property type="match status" value="1"/>
</dbReference>
<feature type="transmembrane region" description="Helical" evidence="8">
    <location>
        <begin position="397"/>
        <end position="415"/>
    </location>
</feature>
<dbReference type="EMBL" id="BAAAIE010000084">
    <property type="protein sequence ID" value="GAA0997124.1"/>
    <property type="molecule type" value="Genomic_DNA"/>
</dbReference>
<keyword evidence="2" id="KW-0813">Transport</keyword>
<feature type="transmembrane region" description="Helical" evidence="8">
    <location>
        <begin position="114"/>
        <end position="134"/>
    </location>
</feature>
<name>A0ABN1SN88_9ACTN</name>
<feature type="transmembrane region" description="Helical" evidence="8">
    <location>
        <begin position="304"/>
        <end position="322"/>
    </location>
</feature>
<evidence type="ECO:0000256" key="2">
    <source>
        <dbReference type="ARBA" id="ARBA00022448"/>
    </source>
</evidence>
<dbReference type="PROSITE" id="PS50850">
    <property type="entry name" value="MFS"/>
    <property type="match status" value="1"/>
</dbReference>
<keyword evidence="11" id="KW-1185">Reference proteome</keyword>
<evidence type="ECO:0000256" key="5">
    <source>
        <dbReference type="ARBA" id="ARBA00022989"/>
    </source>
</evidence>
<feature type="transmembrane region" description="Helical" evidence="8">
    <location>
        <begin position="334"/>
        <end position="352"/>
    </location>
</feature>
<feature type="transmembrane region" description="Helical" evidence="8">
    <location>
        <begin position="267"/>
        <end position="284"/>
    </location>
</feature>
<evidence type="ECO:0000256" key="8">
    <source>
        <dbReference type="SAM" id="Phobius"/>
    </source>
</evidence>
<evidence type="ECO:0000259" key="9">
    <source>
        <dbReference type="PROSITE" id="PS50850"/>
    </source>
</evidence>
<dbReference type="InterPro" id="IPR005829">
    <property type="entry name" value="Sugar_transporter_CS"/>
</dbReference>
<keyword evidence="4 8" id="KW-0812">Transmembrane</keyword>
<comment type="subcellular location">
    <subcellularLocation>
        <location evidence="1">Cell membrane</location>
        <topology evidence="1">Multi-pass membrane protein</topology>
    </subcellularLocation>
</comment>
<feature type="transmembrane region" description="Helical" evidence="8">
    <location>
        <begin position="140"/>
        <end position="161"/>
    </location>
</feature>
<evidence type="ECO:0000256" key="3">
    <source>
        <dbReference type="ARBA" id="ARBA00022475"/>
    </source>
</evidence>
<dbReference type="InterPro" id="IPR011701">
    <property type="entry name" value="MFS"/>
</dbReference>
<evidence type="ECO:0000256" key="7">
    <source>
        <dbReference type="SAM" id="MobiDB-lite"/>
    </source>
</evidence>
<accession>A0ABN1SN88</accession>
<sequence>MSPLPPAEQHSAALDDDARPNAPHGPNTPHGPDTAKARAAVRGGAFAYFVDQFDIYLPIVVLAPATDYFQSAHLSASTTALLASLVFASTLIGRPLGAIIFGHFADTVGRKRTTLVAVGGFGIITLITACLPGHETIGTWSVGLLIALRFIDGIFLGGEYTTAVPLAMEWSPRHKRGLNASLITATSPAAYAMIAALTLLLLQALPSAGLHSAYVQWGWRIPFVAGALLAALLFRYYLTQVHEPPPEYTGARHKLPLARLLVRYPKSLAQVFVLMTGTWLATNMEAAVTPGQLKEHLLLSSKQVTLTMLVINASAALSYPLFGLLSQRVGRRRFYIGYGLSVMVIGAGSYALLMVSDGGLGAALGWGVMIGVFTVGTFGPIAAYLTERFPTSIRSTGYGVGYSLALIAPAFYQFYLRQFDGFMPSHLAPAVLIALAGALIAFGGFLGPETRDVDMADDSTIPKLA</sequence>
<feature type="domain" description="Major facilitator superfamily (MFS) profile" evidence="9">
    <location>
        <begin position="40"/>
        <end position="451"/>
    </location>
</feature>
<feature type="transmembrane region" description="Helical" evidence="8">
    <location>
        <begin position="182"/>
        <end position="205"/>
    </location>
</feature>
<dbReference type="Pfam" id="PF07690">
    <property type="entry name" value="MFS_1"/>
    <property type="match status" value="1"/>
</dbReference>
<dbReference type="InterPro" id="IPR036259">
    <property type="entry name" value="MFS_trans_sf"/>
</dbReference>
<evidence type="ECO:0000313" key="11">
    <source>
        <dbReference type="Proteomes" id="UP001500033"/>
    </source>
</evidence>
<evidence type="ECO:0000256" key="1">
    <source>
        <dbReference type="ARBA" id="ARBA00004651"/>
    </source>
</evidence>
<keyword evidence="5 8" id="KW-1133">Transmembrane helix</keyword>
<feature type="transmembrane region" description="Helical" evidence="8">
    <location>
        <begin position="217"/>
        <end position="238"/>
    </location>
</feature>
<reference evidence="10 11" key="1">
    <citation type="journal article" date="2019" name="Int. J. Syst. Evol. Microbiol.">
        <title>The Global Catalogue of Microorganisms (GCM) 10K type strain sequencing project: providing services to taxonomists for standard genome sequencing and annotation.</title>
        <authorList>
            <consortium name="The Broad Institute Genomics Platform"/>
            <consortium name="The Broad Institute Genome Sequencing Center for Infectious Disease"/>
            <person name="Wu L."/>
            <person name="Ma J."/>
        </authorList>
    </citation>
    <scope>NUCLEOTIDE SEQUENCE [LARGE SCALE GENOMIC DNA]</scope>
    <source>
        <strain evidence="10 11">JCM 11445</strain>
    </source>
</reference>
<dbReference type="InterPro" id="IPR020846">
    <property type="entry name" value="MFS_dom"/>
</dbReference>
<feature type="transmembrane region" description="Helical" evidence="8">
    <location>
        <begin position="427"/>
        <end position="446"/>
    </location>
</feature>
<evidence type="ECO:0000256" key="4">
    <source>
        <dbReference type="ARBA" id="ARBA00022692"/>
    </source>
</evidence>
<dbReference type="SUPFAM" id="SSF103473">
    <property type="entry name" value="MFS general substrate transporter"/>
    <property type="match status" value="1"/>
</dbReference>
<keyword evidence="6 8" id="KW-0472">Membrane</keyword>
<dbReference type="PANTHER" id="PTHR43045">
    <property type="entry name" value="SHIKIMATE TRANSPORTER"/>
    <property type="match status" value="1"/>
</dbReference>
<dbReference type="PROSITE" id="PS00217">
    <property type="entry name" value="SUGAR_TRANSPORT_2"/>
    <property type="match status" value="1"/>
</dbReference>
<evidence type="ECO:0000313" key="10">
    <source>
        <dbReference type="EMBL" id="GAA0997124.1"/>
    </source>
</evidence>
<proteinExistence type="predicted"/>
<feature type="region of interest" description="Disordered" evidence="7">
    <location>
        <begin position="1"/>
        <end position="35"/>
    </location>
</feature>
<evidence type="ECO:0000256" key="6">
    <source>
        <dbReference type="ARBA" id="ARBA00023136"/>
    </source>
</evidence>
<protein>
    <submittedName>
        <fullName evidence="10">MFS transporter</fullName>
    </submittedName>
</protein>
<feature type="transmembrane region" description="Helical" evidence="8">
    <location>
        <begin position="80"/>
        <end position="102"/>
    </location>
</feature>
<comment type="caution">
    <text evidence="10">The sequence shown here is derived from an EMBL/GenBank/DDBJ whole genome shotgun (WGS) entry which is preliminary data.</text>
</comment>